<gene>
    <name evidence="2" type="ORF">EDS130_LOCUS18243</name>
    <name evidence="3" type="ORF">XAT740_LOCUS25023</name>
</gene>
<keyword evidence="4" id="KW-1185">Reference proteome</keyword>
<dbReference type="Proteomes" id="UP000663828">
    <property type="component" value="Unassembled WGS sequence"/>
</dbReference>
<dbReference type="OrthoDB" id="10019987at2759"/>
<keyword evidence="1" id="KW-0812">Transmembrane</keyword>
<evidence type="ECO:0000313" key="3">
    <source>
        <dbReference type="EMBL" id="CAF1227163.1"/>
    </source>
</evidence>
<sequence length="250" mass="28062">MVMESCSRQCVRRTLYAVMIGTSPIVLCLLLIAIVRLILHQIETNCFRRQKSLDYRRSSSIFHQGGRPTLSYTPVSTTELQRIIQGKPPNALSITAPRPTHDSPLASRFMRSILSRREQSPLSSSTATLANLVIRRDALSTSPITALLAPISTYPTTMVDVVNEKRDKRRSGAVAKHESIDTSTLPSTHTRNRLVDFFDTNNSFDAEQIEYDPFMLLARSRAANVSNVALEDVLDFHSVRSVPYSLYHVN</sequence>
<evidence type="ECO:0000313" key="2">
    <source>
        <dbReference type="EMBL" id="CAF1067203.1"/>
    </source>
</evidence>
<dbReference type="EMBL" id="CAJNOJ010000084">
    <property type="protein sequence ID" value="CAF1067203.1"/>
    <property type="molecule type" value="Genomic_DNA"/>
</dbReference>
<protein>
    <submittedName>
        <fullName evidence="3">Uncharacterized protein</fullName>
    </submittedName>
</protein>
<evidence type="ECO:0000256" key="1">
    <source>
        <dbReference type="SAM" id="Phobius"/>
    </source>
</evidence>
<dbReference type="Proteomes" id="UP000663852">
    <property type="component" value="Unassembled WGS sequence"/>
</dbReference>
<reference evidence="3" key="1">
    <citation type="submission" date="2021-02" db="EMBL/GenBank/DDBJ databases">
        <authorList>
            <person name="Nowell W R."/>
        </authorList>
    </citation>
    <scope>NUCLEOTIDE SEQUENCE</scope>
</reference>
<keyword evidence="1" id="KW-0472">Membrane</keyword>
<feature type="transmembrane region" description="Helical" evidence="1">
    <location>
        <begin position="15"/>
        <end position="39"/>
    </location>
</feature>
<keyword evidence="1" id="KW-1133">Transmembrane helix</keyword>
<organism evidence="3 4">
    <name type="scientific">Adineta ricciae</name>
    <name type="common">Rotifer</name>
    <dbReference type="NCBI Taxonomy" id="249248"/>
    <lineage>
        <taxon>Eukaryota</taxon>
        <taxon>Metazoa</taxon>
        <taxon>Spiralia</taxon>
        <taxon>Gnathifera</taxon>
        <taxon>Rotifera</taxon>
        <taxon>Eurotatoria</taxon>
        <taxon>Bdelloidea</taxon>
        <taxon>Adinetida</taxon>
        <taxon>Adinetidae</taxon>
        <taxon>Adineta</taxon>
    </lineage>
</organism>
<proteinExistence type="predicted"/>
<name>A0A814Y957_ADIRI</name>
<dbReference type="EMBL" id="CAJNOR010001964">
    <property type="protein sequence ID" value="CAF1227163.1"/>
    <property type="molecule type" value="Genomic_DNA"/>
</dbReference>
<evidence type="ECO:0000313" key="4">
    <source>
        <dbReference type="Proteomes" id="UP000663828"/>
    </source>
</evidence>
<accession>A0A814Y957</accession>
<comment type="caution">
    <text evidence="3">The sequence shown here is derived from an EMBL/GenBank/DDBJ whole genome shotgun (WGS) entry which is preliminary data.</text>
</comment>
<dbReference type="AlphaFoldDB" id="A0A814Y957"/>